<dbReference type="SUPFAM" id="SSF53098">
    <property type="entry name" value="Ribonuclease H-like"/>
    <property type="match status" value="1"/>
</dbReference>
<comment type="caution">
    <text evidence="17">The sequence shown here is derived from an EMBL/GenBank/DDBJ whole genome shotgun (WGS) entry which is preliminary data.</text>
</comment>
<comment type="catalytic activity">
    <reaction evidence="14">
        <text>DNA(n) + a 2'-deoxyribonucleoside 5'-triphosphate = DNA(n+1) + diphosphate</text>
        <dbReference type="Rhea" id="RHEA:22508"/>
        <dbReference type="Rhea" id="RHEA-COMP:17339"/>
        <dbReference type="Rhea" id="RHEA-COMP:17340"/>
        <dbReference type="ChEBI" id="CHEBI:33019"/>
        <dbReference type="ChEBI" id="CHEBI:61560"/>
        <dbReference type="ChEBI" id="CHEBI:173112"/>
        <dbReference type="EC" id="2.7.7.7"/>
    </reaction>
</comment>
<dbReference type="Gene3D" id="3.30.420.10">
    <property type="entry name" value="Ribonuclease H-like superfamily/Ribonuclease H"/>
    <property type="match status" value="1"/>
</dbReference>
<dbReference type="GO" id="GO:0006310">
    <property type="term" value="P:DNA recombination"/>
    <property type="evidence" value="ECO:0007669"/>
    <property type="project" value="UniProtKB-KW"/>
</dbReference>
<reference evidence="17 18" key="1">
    <citation type="submission" date="2017-11" db="EMBL/GenBank/DDBJ databases">
        <title>De novo assembly and phasing of dikaryotic genomes from two isolates of Puccinia coronata f. sp. avenae, the causal agent of oat crown rust.</title>
        <authorList>
            <person name="Miller M.E."/>
            <person name="Zhang Y."/>
            <person name="Omidvar V."/>
            <person name="Sperschneider J."/>
            <person name="Schwessinger B."/>
            <person name="Raley C."/>
            <person name="Palmer J.M."/>
            <person name="Garnica D."/>
            <person name="Upadhyaya N."/>
            <person name="Rathjen J."/>
            <person name="Taylor J.M."/>
            <person name="Park R.F."/>
            <person name="Dodds P.N."/>
            <person name="Hirsch C.D."/>
            <person name="Kianian S.F."/>
            <person name="Figueroa M."/>
        </authorList>
    </citation>
    <scope>NUCLEOTIDE SEQUENCE [LARGE SCALE GENOMIC DNA]</scope>
    <source>
        <strain evidence="17">12SD80</strain>
    </source>
</reference>
<keyword evidence="11" id="KW-0808">Transferase</keyword>
<dbReference type="AlphaFoldDB" id="A0A2N5T1E9"/>
<feature type="region of interest" description="Disordered" evidence="15">
    <location>
        <begin position="253"/>
        <end position="309"/>
    </location>
</feature>
<dbReference type="Proteomes" id="UP000235392">
    <property type="component" value="Unassembled WGS sequence"/>
</dbReference>
<keyword evidence="5" id="KW-0255">Endonuclease</keyword>
<dbReference type="InterPro" id="IPR001584">
    <property type="entry name" value="Integrase_cat-core"/>
</dbReference>
<dbReference type="InterPro" id="IPR012337">
    <property type="entry name" value="RNaseH-like_sf"/>
</dbReference>
<dbReference type="PANTHER" id="PTHR42648:SF11">
    <property type="entry name" value="TRANSPOSON TY4-P GAG-POL POLYPROTEIN"/>
    <property type="match status" value="1"/>
</dbReference>
<evidence type="ECO:0000256" key="14">
    <source>
        <dbReference type="ARBA" id="ARBA00049244"/>
    </source>
</evidence>
<keyword evidence="8" id="KW-0694">RNA-binding</keyword>
<evidence type="ECO:0000313" key="18">
    <source>
        <dbReference type="Proteomes" id="UP000235392"/>
    </source>
</evidence>
<comment type="catalytic activity">
    <reaction evidence="13">
        <text>DNA(n) + a 2'-deoxyribonucleoside 5'-triphosphate = DNA(n+1) + diphosphate</text>
        <dbReference type="Rhea" id="RHEA:22508"/>
        <dbReference type="Rhea" id="RHEA-COMP:17339"/>
        <dbReference type="Rhea" id="RHEA-COMP:17340"/>
        <dbReference type="ChEBI" id="CHEBI:33019"/>
        <dbReference type="ChEBI" id="CHEBI:61560"/>
        <dbReference type="ChEBI" id="CHEBI:173112"/>
        <dbReference type="EC" id="2.7.7.49"/>
    </reaction>
</comment>
<protein>
    <recommendedName>
        <fullName evidence="16">Integrase catalytic domain-containing protein</fullName>
    </recommendedName>
</protein>
<dbReference type="PANTHER" id="PTHR42648">
    <property type="entry name" value="TRANSPOSASE, PUTATIVE-RELATED"/>
    <property type="match status" value="1"/>
</dbReference>
<keyword evidence="7" id="KW-0460">Magnesium</keyword>
<dbReference type="InterPro" id="IPR039537">
    <property type="entry name" value="Retrotran_Ty1/copia-like"/>
</dbReference>
<keyword evidence="1" id="KW-0815">Transposition</keyword>
<evidence type="ECO:0000256" key="3">
    <source>
        <dbReference type="ARBA" id="ARBA00022722"/>
    </source>
</evidence>
<dbReference type="GO" id="GO:0005634">
    <property type="term" value="C:nucleus"/>
    <property type="evidence" value="ECO:0007669"/>
    <property type="project" value="UniProtKB-ARBA"/>
</dbReference>
<evidence type="ECO:0000313" key="17">
    <source>
        <dbReference type="EMBL" id="PLW19331.1"/>
    </source>
</evidence>
<dbReference type="GO" id="GO:0004519">
    <property type="term" value="F:endonuclease activity"/>
    <property type="evidence" value="ECO:0007669"/>
    <property type="project" value="UniProtKB-KW"/>
</dbReference>
<dbReference type="GO" id="GO:0015074">
    <property type="term" value="P:DNA integration"/>
    <property type="evidence" value="ECO:0007669"/>
    <property type="project" value="UniProtKB-KW"/>
</dbReference>
<evidence type="ECO:0000256" key="9">
    <source>
        <dbReference type="ARBA" id="ARBA00022908"/>
    </source>
</evidence>
<keyword evidence="9" id="KW-0229">DNA integration</keyword>
<evidence type="ECO:0000256" key="8">
    <source>
        <dbReference type="ARBA" id="ARBA00022884"/>
    </source>
</evidence>
<dbReference type="Pfam" id="PF00665">
    <property type="entry name" value="rve"/>
    <property type="match status" value="1"/>
</dbReference>
<evidence type="ECO:0000256" key="12">
    <source>
        <dbReference type="ARBA" id="ARBA00023172"/>
    </source>
</evidence>
<evidence type="ECO:0000256" key="5">
    <source>
        <dbReference type="ARBA" id="ARBA00022759"/>
    </source>
</evidence>
<sequence>MQCLPFSGSFPGATKPLECIHMDLCGPINPASRGGNRYFLKIIDGYIKYRFIFPMKLKSDTFQVFKSFLSQAETATSHKLVLVVSNNGGEFVNNKFRKFFDTQGIQHLTSAPYTPQQNPFAKRGNRTTVKRSRAMLATVGLPLSWWGEAVTTCVYLENWSPDSSINFLSPYKLWKGTPPDLSRLAPFGCCAVAYLKKSDCQSKFSPSRVKAVFLGYDEHHHTYKLFDSSALFDFSILEQNVVSDSLHSALIELPPSASPPVEPANDPKHCQPAPDHHQGSSTPEHCGSSPPSPPNATEDSSNPTLKGYVYVPHFDKEPKDISSSIDTSNIIDKPCRRRALVV</sequence>
<dbReference type="PROSITE" id="PS50994">
    <property type="entry name" value="INTEGRASE"/>
    <property type="match status" value="1"/>
</dbReference>
<evidence type="ECO:0000256" key="4">
    <source>
        <dbReference type="ARBA" id="ARBA00022723"/>
    </source>
</evidence>
<proteinExistence type="predicted"/>
<evidence type="ECO:0000256" key="10">
    <source>
        <dbReference type="ARBA" id="ARBA00022918"/>
    </source>
</evidence>
<dbReference type="GO" id="GO:0003887">
    <property type="term" value="F:DNA-directed DNA polymerase activity"/>
    <property type="evidence" value="ECO:0007669"/>
    <property type="project" value="UniProtKB-KW"/>
</dbReference>
<dbReference type="GO" id="GO:0003964">
    <property type="term" value="F:RNA-directed DNA polymerase activity"/>
    <property type="evidence" value="ECO:0007669"/>
    <property type="project" value="UniProtKB-KW"/>
</dbReference>
<evidence type="ECO:0000256" key="15">
    <source>
        <dbReference type="SAM" id="MobiDB-lite"/>
    </source>
</evidence>
<dbReference type="GO" id="GO:0032196">
    <property type="term" value="P:transposition"/>
    <property type="evidence" value="ECO:0007669"/>
    <property type="project" value="UniProtKB-KW"/>
</dbReference>
<keyword evidence="11" id="KW-0239">DNA-directed DNA polymerase</keyword>
<keyword evidence="10" id="KW-0695">RNA-directed DNA polymerase</keyword>
<feature type="compositionally biased region" description="Basic and acidic residues" evidence="15">
    <location>
        <begin position="265"/>
        <end position="278"/>
    </location>
</feature>
<evidence type="ECO:0000259" key="16">
    <source>
        <dbReference type="PROSITE" id="PS50994"/>
    </source>
</evidence>
<evidence type="ECO:0000256" key="7">
    <source>
        <dbReference type="ARBA" id="ARBA00022842"/>
    </source>
</evidence>
<keyword evidence="4" id="KW-0479">Metal-binding</keyword>
<evidence type="ECO:0000256" key="1">
    <source>
        <dbReference type="ARBA" id="ARBA00022578"/>
    </source>
</evidence>
<evidence type="ECO:0000256" key="11">
    <source>
        <dbReference type="ARBA" id="ARBA00022932"/>
    </source>
</evidence>
<keyword evidence="2" id="KW-0548">Nucleotidyltransferase</keyword>
<keyword evidence="6" id="KW-0378">Hydrolase</keyword>
<keyword evidence="12" id="KW-0233">DNA recombination</keyword>
<evidence type="ECO:0000256" key="6">
    <source>
        <dbReference type="ARBA" id="ARBA00022801"/>
    </source>
</evidence>
<evidence type="ECO:0000256" key="2">
    <source>
        <dbReference type="ARBA" id="ARBA00022695"/>
    </source>
</evidence>
<dbReference type="InterPro" id="IPR036397">
    <property type="entry name" value="RNaseH_sf"/>
</dbReference>
<gene>
    <name evidence="17" type="ORF">PCASD_15230</name>
</gene>
<keyword evidence="3" id="KW-0540">Nuclease</keyword>
<name>A0A2N5T1E9_9BASI</name>
<dbReference type="EMBL" id="PGCI01000716">
    <property type="protein sequence ID" value="PLW19331.1"/>
    <property type="molecule type" value="Genomic_DNA"/>
</dbReference>
<dbReference type="GO" id="GO:0016787">
    <property type="term" value="F:hydrolase activity"/>
    <property type="evidence" value="ECO:0007669"/>
    <property type="project" value="UniProtKB-KW"/>
</dbReference>
<organism evidence="17 18">
    <name type="scientific">Puccinia coronata f. sp. avenae</name>
    <dbReference type="NCBI Taxonomy" id="200324"/>
    <lineage>
        <taxon>Eukaryota</taxon>
        <taxon>Fungi</taxon>
        <taxon>Dikarya</taxon>
        <taxon>Basidiomycota</taxon>
        <taxon>Pucciniomycotina</taxon>
        <taxon>Pucciniomycetes</taxon>
        <taxon>Pucciniales</taxon>
        <taxon>Pucciniaceae</taxon>
        <taxon>Puccinia</taxon>
    </lineage>
</organism>
<dbReference type="GO" id="GO:0003723">
    <property type="term" value="F:RNA binding"/>
    <property type="evidence" value="ECO:0007669"/>
    <property type="project" value="UniProtKB-KW"/>
</dbReference>
<evidence type="ECO:0000256" key="13">
    <source>
        <dbReference type="ARBA" id="ARBA00048173"/>
    </source>
</evidence>
<feature type="domain" description="Integrase catalytic" evidence="16">
    <location>
        <begin position="12"/>
        <end position="178"/>
    </location>
</feature>
<dbReference type="GO" id="GO:0046872">
    <property type="term" value="F:metal ion binding"/>
    <property type="evidence" value="ECO:0007669"/>
    <property type="project" value="UniProtKB-KW"/>
</dbReference>
<feature type="compositionally biased region" description="Polar residues" evidence="15">
    <location>
        <begin position="295"/>
        <end position="304"/>
    </location>
</feature>
<accession>A0A2N5T1E9</accession>